<evidence type="ECO:0000256" key="2">
    <source>
        <dbReference type="ARBA" id="ARBA00022679"/>
    </source>
</evidence>
<dbReference type="PANTHER" id="PTHR46116:SF41">
    <property type="entry name" value="UBIQUITIN-CONJUGATING ENZYME E2 25-RELATED"/>
    <property type="match status" value="1"/>
</dbReference>
<evidence type="ECO:0000256" key="4">
    <source>
        <dbReference type="ARBA" id="ARBA00022786"/>
    </source>
</evidence>
<dbReference type="InterPro" id="IPR016135">
    <property type="entry name" value="UBQ-conjugating_enzyme/RWD"/>
</dbReference>
<dbReference type="SUPFAM" id="SSF54495">
    <property type="entry name" value="UBC-like"/>
    <property type="match status" value="1"/>
</dbReference>
<dbReference type="AlphaFoldDB" id="A0AAD8NRF3"/>
<proteinExistence type="predicted"/>
<organism evidence="7 8">
    <name type="scientific">Tagetes erecta</name>
    <name type="common">African marigold</name>
    <dbReference type="NCBI Taxonomy" id="13708"/>
    <lineage>
        <taxon>Eukaryota</taxon>
        <taxon>Viridiplantae</taxon>
        <taxon>Streptophyta</taxon>
        <taxon>Embryophyta</taxon>
        <taxon>Tracheophyta</taxon>
        <taxon>Spermatophyta</taxon>
        <taxon>Magnoliopsida</taxon>
        <taxon>eudicotyledons</taxon>
        <taxon>Gunneridae</taxon>
        <taxon>Pentapetalae</taxon>
        <taxon>asterids</taxon>
        <taxon>campanulids</taxon>
        <taxon>Asterales</taxon>
        <taxon>Asteraceae</taxon>
        <taxon>Asteroideae</taxon>
        <taxon>Heliantheae alliance</taxon>
        <taxon>Tageteae</taxon>
        <taxon>Tagetes</taxon>
    </lineage>
</organism>
<dbReference type="CDD" id="cd23837">
    <property type="entry name" value="UBCc_UBE2O"/>
    <property type="match status" value="1"/>
</dbReference>
<evidence type="ECO:0000256" key="1">
    <source>
        <dbReference type="ARBA" id="ARBA00012486"/>
    </source>
</evidence>
<dbReference type="Gene3D" id="3.10.110.10">
    <property type="entry name" value="Ubiquitin Conjugating Enzyme"/>
    <property type="match status" value="1"/>
</dbReference>
<keyword evidence="5" id="KW-0067">ATP-binding</keyword>
<comment type="caution">
    <text evidence="7">The sequence shown here is derived from an EMBL/GenBank/DDBJ whole genome shotgun (WGS) entry which is preliminary data.</text>
</comment>
<keyword evidence="2" id="KW-0808">Transferase</keyword>
<feature type="domain" description="UBC core" evidence="6">
    <location>
        <begin position="34"/>
        <end position="194"/>
    </location>
</feature>
<keyword evidence="3" id="KW-0547">Nucleotide-binding</keyword>
<evidence type="ECO:0000256" key="5">
    <source>
        <dbReference type="ARBA" id="ARBA00022840"/>
    </source>
</evidence>
<dbReference type="GO" id="GO:0061631">
    <property type="term" value="F:ubiquitin conjugating enzyme activity"/>
    <property type="evidence" value="ECO:0007669"/>
    <property type="project" value="UniProtKB-EC"/>
</dbReference>
<dbReference type="PROSITE" id="PS50127">
    <property type="entry name" value="UBC_2"/>
    <property type="match status" value="1"/>
</dbReference>
<dbReference type="EC" id="2.3.2.23" evidence="1"/>
<dbReference type="InterPro" id="IPR000608">
    <property type="entry name" value="UBC"/>
</dbReference>
<keyword evidence="4" id="KW-0833">Ubl conjugation pathway</keyword>
<dbReference type="SMART" id="SM00212">
    <property type="entry name" value="UBCc"/>
    <property type="match status" value="1"/>
</dbReference>
<dbReference type="EMBL" id="JAUHHV010000007">
    <property type="protein sequence ID" value="KAK1418068.1"/>
    <property type="molecule type" value="Genomic_DNA"/>
</dbReference>
<accession>A0AAD8NRF3</accession>
<dbReference type="Pfam" id="PF00179">
    <property type="entry name" value="UQ_con"/>
    <property type="match status" value="1"/>
</dbReference>
<dbReference type="Proteomes" id="UP001229421">
    <property type="component" value="Unassembled WGS sequence"/>
</dbReference>
<evidence type="ECO:0000259" key="6">
    <source>
        <dbReference type="PROSITE" id="PS50127"/>
    </source>
</evidence>
<gene>
    <name evidence="7" type="ORF">QVD17_27207</name>
</gene>
<keyword evidence="8" id="KW-1185">Reference proteome</keyword>
<dbReference type="PANTHER" id="PTHR46116">
    <property type="entry name" value="(E3-INDEPENDENT) E2 UBIQUITIN-CONJUGATING ENZYME"/>
    <property type="match status" value="1"/>
</dbReference>
<dbReference type="FunFam" id="3.10.110.10:FF:000028">
    <property type="entry name" value="Probable ubiquitin-conjugating enzyme E2 23"/>
    <property type="match status" value="1"/>
</dbReference>
<evidence type="ECO:0000313" key="7">
    <source>
        <dbReference type="EMBL" id="KAK1418068.1"/>
    </source>
</evidence>
<sequence>MRKYMKFKKFDIVEDYSDHYYSKSKSSSGQPPINWAKKIQDEWRILERNLPDLIFVRVYEGRMDLLRAVIIGVDGTPYSDGLFFFDICFPKNYPKDPPQVYYHSGGLRINPNLYANGTVCLSLLNTWRGNRDEKWSPAISTMLQVLVSIQGMILNAKPYFNEPGYEALSGSVNGEAHSLQYNQQILITSLKTMVYTIKKPPKNFEDLVIGHFRDRATGIVTKCKDYYMKGMGDKYSIDVRDKTGYSLKLRKEVKAYMKTLVAAFKHIGGVYDDLDDYVPLDNENNTDNALQKKKKNIIQKILPCFDFE</sequence>
<name>A0AAD8NRF3_TARER</name>
<reference evidence="7" key="1">
    <citation type="journal article" date="2023" name="bioRxiv">
        <title>Improved chromosome-level genome assembly for marigold (Tagetes erecta).</title>
        <authorList>
            <person name="Jiang F."/>
            <person name="Yuan L."/>
            <person name="Wang S."/>
            <person name="Wang H."/>
            <person name="Xu D."/>
            <person name="Wang A."/>
            <person name="Fan W."/>
        </authorList>
    </citation>
    <scope>NUCLEOTIDE SEQUENCE</scope>
    <source>
        <strain evidence="7">WSJ</strain>
        <tissue evidence="7">Leaf</tissue>
    </source>
</reference>
<evidence type="ECO:0000256" key="3">
    <source>
        <dbReference type="ARBA" id="ARBA00022741"/>
    </source>
</evidence>
<protein>
    <recommendedName>
        <fullName evidence="1">E2 ubiquitin-conjugating enzyme</fullName>
        <ecNumber evidence="1">2.3.2.23</ecNumber>
    </recommendedName>
</protein>
<evidence type="ECO:0000313" key="8">
    <source>
        <dbReference type="Proteomes" id="UP001229421"/>
    </source>
</evidence>
<dbReference type="GO" id="GO:0005524">
    <property type="term" value="F:ATP binding"/>
    <property type="evidence" value="ECO:0007669"/>
    <property type="project" value="UniProtKB-KW"/>
</dbReference>